<feature type="DNA-binding region" description="H-T-H motif" evidence="2">
    <location>
        <begin position="33"/>
        <end position="52"/>
    </location>
</feature>
<keyword evidence="3" id="KW-0812">Transmembrane</keyword>
<proteinExistence type="predicted"/>
<feature type="domain" description="HTH tetR-type" evidence="4">
    <location>
        <begin position="10"/>
        <end position="70"/>
    </location>
</feature>
<dbReference type="AlphaFoldDB" id="A0A1V4HSL5"/>
<dbReference type="PROSITE" id="PS01081">
    <property type="entry name" value="HTH_TETR_1"/>
    <property type="match status" value="1"/>
</dbReference>
<organism evidence="5 6">
    <name type="scientific">Paenibacillus ferrarius</name>
    <dbReference type="NCBI Taxonomy" id="1469647"/>
    <lineage>
        <taxon>Bacteria</taxon>
        <taxon>Bacillati</taxon>
        <taxon>Bacillota</taxon>
        <taxon>Bacilli</taxon>
        <taxon>Bacillales</taxon>
        <taxon>Paenibacillaceae</taxon>
        <taxon>Paenibacillus</taxon>
    </lineage>
</organism>
<keyword evidence="1 2" id="KW-0238">DNA-binding</keyword>
<comment type="caution">
    <text evidence="5">The sequence shown here is derived from an EMBL/GenBank/DDBJ whole genome shotgun (WGS) entry which is preliminary data.</text>
</comment>
<evidence type="ECO:0000259" key="4">
    <source>
        <dbReference type="PROSITE" id="PS50977"/>
    </source>
</evidence>
<dbReference type="Gene3D" id="1.10.357.10">
    <property type="entry name" value="Tetracycline Repressor, domain 2"/>
    <property type="match status" value="1"/>
</dbReference>
<dbReference type="Pfam" id="PF00440">
    <property type="entry name" value="TetR_N"/>
    <property type="match status" value="1"/>
</dbReference>
<dbReference type="RefSeq" id="WP_079409242.1">
    <property type="nucleotide sequence ID" value="NZ_MBTG01000002.1"/>
</dbReference>
<feature type="transmembrane region" description="Helical" evidence="3">
    <location>
        <begin position="184"/>
        <end position="204"/>
    </location>
</feature>
<evidence type="ECO:0000256" key="2">
    <source>
        <dbReference type="PROSITE-ProRule" id="PRU00335"/>
    </source>
</evidence>
<dbReference type="EMBL" id="MBTG01000002">
    <property type="protein sequence ID" value="OPH61237.1"/>
    <property type="molecule type" value="Genomic_DNA"/>
</dbReference>
<dbReference type="PANTHER" id="PTHR43479">
    <property type="entry name" value="ACREF/ENVCD OPERON REPRESSOR-RELATED"/>
    <property type="match status" value="1"/>
</dbReference>
<keyword evidence="3" id="KW-0472">Membrane</keyword>
<dbReference type="OrthoDB" id="9810250at2"/>
<evidence type="ECO:0000256" key="3">
    <source>
        <dbReference type="SAM" id="Phobius"/>
    </source>
</evidence>
<dbReference type="PRINTS" id="PR00455">
    <property type="entry name" value="HTHTETR"/>
</dbReference>
<dbReference type="SUPFAM" id="SSF46689">
    <property type="entry name" value="Homeodomain-like"/>
    <property type="match status" value="1"/>
</dbReference>
<dbReference type="InterPro" id="IPR009057">
    <property type="entry name" value="Homeodomain-like_sf"/>
</dbReference>
<accession>A0A1V4HSL5</accession>
<dbReference type="Proteomes" id="UP000190626">
    <property type="component" value="Unassembled WGS sequence"/>
</dbReference>
<keyword evidence="6" id="KW-1185">Reference proteome</keyword>
<dbReference type="PANTHER" id="PTHR43479:SF7">
    <property type="entry name" value="TETR-FAMILY TRANSCRIPTIONAL REGULATOR"/>
    <property type="match status" value="1"/>
</dbReference>
<gene>
    <name evidence="5" type="ORF">BC351_14945</name>
</gene>
<dbReference type="GO" id="GO:0003677">
    <property type="term" value="F:DNA binding"/>
    <property type="evidence" value="ECO:0007669"/>
    <property type="project" value="UniProtKB-UniRule"/>
</dbReference>
<dbReference type="InterPro" id="IPR050624">
    <property type="entry name" value="HTH-type_Tx_Regulator"/>
</dbReference>
<evidence type="ECO:0000256" key="1">
    <source>
        <dbReference type="ARBA" id="ARBA00023125"/>
    </source>
</evidence>
<reference evidence="6" key="1">
    <citation type="submission" date="2016-07" db="EMBL/GenBank/DDBJ databases">
        <authorList>
            <person name="Florea S."/>
            <person name="Webb J.S."/>
            <person name="Jaromczyk J."/>
            <person name="Schardl C.L."/>
        </authorList>
    </citation>
    <scope>NUCLEOTIDE SEQUENCE [LARGE SCALE GENOMIC DNA]</scope>
    <source>
        <strain evidence="6">CY1</strain>
    </source>
</reference>
<sequence>MVNQEDPRVLRTRQLIRAAFRDLLRRKGFDEITIKDIAQKATINRATFYAHFEDKYALLDEVTEQAFHEMIPEQVANAQEFTDEICDQLILLTHQYIVNFYRICRMDSNSMATLVDEKIKKMLQQTIESIFLKGDTHHGADRHHIKIMAAMTGSAIYGAAHYWLNVEEKDRTDVLVDIVRPYVMNGLGLCVHSFCIFLFLPAIMP</sequence>
<evidence type="ECO:0000313" key="5">
    <source>
        <dbReference type="EMBL" id="OPH61237.1"/>
    </source>
</evidence>
<name>A0A1V4HSL5_9BACL</name>
<keyword evidence="3" id="KW-1133">Transmembrane helix</keyword>
<evidence type="ECO:0000313" key="6">
    <source>
        <dbReference type="Proteomes" id="UP000190626"/>
    </source>
</evidence>
<dbReference type="STRING" id="1469647.BC351_14945"/>
<dbReference type="PROSITE" id="PS50977">
    <property type="entry name" value="HTH_TETR_2"/>
    <property type="match status" value="1"/>
</dbReference>
<protein>
    <submittedName>
        <fullName evidence="5">TetR family transcriptional regulator</fullName>
    </submittedName>
</protein>
<dbReference type="InterPro" id="IPR001647">
    <property type="entry name" value="HTH_TetR"/>
</dbReference>
<dbReference type="InterPro" id="IPR023772">
    <property type="entry name" value="DNA-bd_HTH_TetR-type_CS"/>
</dbReference>